<feature type="domain" description="C-type lectin" evidence="12">
    <location>
        <begin position="216"/>
        <end position="331"/>
    </location>
</feature>
<feature type="domain" description="C-type lectin" evidence="12">
    <location>
        <begin position="785"/>
        <end position="899"/>
    </location>
</feature>
<gene>
    <name evidence="14" type="ORF">KC01_LOCUS11208</name>
</gene>
<keyword evidence="15" id="KW-1185">Reference proteome</keyword>
<dbReference type="Pfam" id="PF00059">
    <property type="entry name" value="Lectin_C"/>
    <property type="match status" value="8"/>
</dbReference>
<evidence type="ECO:0000259" key="12">
    <source>
        <dbReference type="PROSITE" id="PS50041"/>
    </source>
</evidence>
<dbReference type="PROSITE" id="PS50041">
    <property type="entry name" value="C_TYPE_LECTIN_2"/>
    <property type="match status" value="8"/>
</dbReference>
<dbReference type="SMART" id="SM00034">
    <property type="entry name" value="CLECT"/>
    <property type="match status" value="8"/>
</dbReference>
<dbReference type="InterPro" id="IPR018378">
    <property type="entry name" value="C-type_lectin_CS"/>
</dbReference>
<keyword evidence="6 8" id="KW-1015">Disulfide bond</keyword>
<dbReference type="FunFam" id="3.10.100.10:FF:000025">
    <property type="entry name" value="Mannose receptor C-type 1"/>
    <property type="match status" value="1"/>
</dbReference>
<keyword evidence="11" id="KW-0732">Signal</keyword>
<organism evidence="14 15">
    <name type="scientific">Knipowitschia caucasica</name>
    <name type="common">Caucasian dwarf goby</name>
    <name type="synonym">Pomatoschistus caucasicus</name>
    <dbReference type="NCBI Taxonomy" id="637954"/>
    <lineage>
        <taxon>Eukaryota</taxon>
        <taxon>Metazoa</taxon>
        <taxon>Chordata</taxon>
        <taxon>Craniata</taxon>
        <taxon>Vertebrata</taxon>
        <taxon>Euteleostomi</taxon>
        <taxon>Actinopterygii</taxon>
        <taxon>Neopterygii</taxon>
        <taxon>Teleostei</taxon>
        <taxon>Neoteleostei</taxon>
        <taxon>Acanthomorphata</taxon>
        <taxon>Gobiaria</taxon>
        <taxon>Gobiiformes</taxon>
        <taxon>Gobioidei</taxon>
        <taxon>Gobiidae</taxon>
        <taxon>Gobiinae</taxon>
        <taxon>Knipowitschia</taxon>
    </lineage>
</organism>
<sequence length="1436" mass="162981">MGLITRELHLWITLTAVTFFIPAAHAQNDSPFILSNKATGFCLVKKSSRCAEVRWTTGNRLFVTLTRKCLGAQGRSVGSEVNFYDCDERSQLQRWECRNNTLLALKGGDQNLYMEIQAEESIVLTRSVGPNSHFTIAGSNSGACTRTHRELFTIGGNAFGKPCMFPFQYKDRWFGDCTTYDSPNKRSWCSVETKHGRERWGNCPSTSNDHWTRNSATGAYYQANLESSLTWAQAHTSCTQQGGALLSIGDPFEQAFLSLMLGQGKSKVWMGLVLDPEHGWQWTDGQPFKYLRWASGNPMPNPGHSCALLDSSNEQAWESSTCGKQMGYVCYKSPLPPPTFTIEQGHCASPWIPYSGHCFHLHRDLKTWTDSVKECRKEDGDLLSIRHLEDQSFVLSQLGYAATDELWIGLNDLRTEGLFEWIDQTPVRFSSWTYGEPMVSGDTEDCVLMTGEKGNWADRSCEEKHGFICMKQSSTETTEDEINMDVGCKPGWKKHGSYCYFVGTETKTFDEANEDCKRTDSYMVDVSNGVDNAFLVSLVGMRPEKYFWIGLSNMADIDRFVWRNSDYVRFTHWNSNMPGYQQGCVAMTTGVMAGLWDLLPCTNKEKYICKHLAEGAIITQPPATVPPPKCPDGWNKIPLRNYCVKFYTGPRAEEKTWFEARDFCRAVGGDLLSIHSSEELRVARHGKAWIGLHVPDANSGYAWSDGSPLNFLHWQAGEPNNFNNAESCAEFKIYNWDENSGSWNDAPCESYNDWLCQIRTGVTPKPPPNATAPEFNTTADGWMEWKGNQYYINKAPLAMEEARSFCQQKHGDLVTITSRAENMFLWKQISRTYSRYYIGLSVDLDNSFWWMSNTPVEFLSWDQNQPKENVIDENCVFMTYYMGYWSNGNCGEEMKSICKRSSSAPVNTTVAPTTPPIGGCPLKWMQFNNKCYSIINNRKASWEEARKQCITMGGNLASIPSRFVQVFLTTRMAEATSTDLWIGLNSIKHEEYFWTDGKARKYTNWGYAKTKRRQGSFYQRWNEEDCVVLSSSPQSFGKWFMKSCNDSNGFVCLRDLDKNAVPQTNLILPNTYIPLANDSIKLVTQNLTWETAKTNCEKDRGSLASVRNEWTQAFVELIAFTEKAPLWIGLNKGVTDGYYRFIDGWHLSFVNWGPGDPQQDKPCVYVDVDGKWKTAFCNASMNSVCLQSTDVAPTLSSVYPGVCPEETEVDYRQSYSWIPFKSHCYLFVPEDVEWADAASSCVRHGGQLASIEDPDKQQFIQGNVEKFKDAHNSFWVGLFKSHKGTWQWLDKTVMDYTNWGNDEPRSDFGEIRSVDGKWGTGRRWHDRAYICEAAKVIPRDDGKAEPLGPPEQQRSRTRAALVVVLVIMIISALVAAAFVFYKRSPHSFPTFENPLYTERSQPDVVDTRTLIEKVEAEEETETSAENNTEPEPIISL</sequence>
<evidence type="ECO:0000313" key="14">
    <source>
        <dbReference type="EMBL" id="CAL1580355.1"/>
    </source>
</evidence>
<dbReference type="InterPro" id="IPR050111">
    <property type="entry name" value="C-type_lectin/snaclec_domain"/>
</dbReference>
<comment type="subcellular location">
    <subcellularLocation>
        <location evidence="1">Membrane</location>
        <topology evidence="1">Single-pass membrane protein</topology>
    </subcellularLocation>
</comment>
<evidence type="ECO:0000256" key="4">
    <source>
        <dbReference type="ARBA" id="ARBA00022989"/>
    </source>
</evidence>
<feature type="domain" description="C-type lectin" evidence="12">
    <location>
        <begin position="495"/>
        <end position="610"/>
    </location>
</feature>
<evidence type="ECO:0008006" key="16">
    <source>
        <dbReference type="Google" id="ProtNLM"/>
    </source>
</evidence>
<feature type="signal peptide" evidence="11">
    <location>
        <begin position="1"/>
        <end position="26"/>
    </location>
</feature>
<keyword evidence="3" id="KW-0677">Repeat</keyword>
<keyword evidence="5 10" id="KW-0472">Membrane</keyword>
<keyword evidence="7" id="KW-0325">Glycoprotein</keyword>
<dbReference type="Gene3D" id="3.10.100.10">
    <property type="entry name" value="Mannose-Binding Protein A, subunit A"/>
    <property type="match status" value="8"/>
</dbReference>
<feature type="domain" description="Fibronectin type-II" evidence="13">
    <location>
        <begin position="158"/>
        <end position="205"/>
    </location>
</feature>
<dbReference type="CDD" id="cd00062">
    <property type="entry name" value="FN2"/>
    <property type="match status" value="1"/>
</dbReference>
<dbReference type="Pfam" id="PF00040">
    <property type="entry name" value="fn2"/>
    <property type="match status" value="1"/>
</dbReference>
<feature type="region of interest" description="Disordered" evidence="9">
    <location>
        <begin position="1414"/>
        <end position="1436"/>
    </location>
</feature>
<proteinExistence type="predicted"/>
<feature type="domain" description="C-type lectin" evidence="12">
    <location>
        <begin position="354"/>
        <end position="470"/>
    </location>
</feature>
<dbReference type="EMBL" id="OZ035836">
    <property type="protein sequence ID" value="CAL1580355.1"/>
    <property type="molecule type" value="Genomic_DNA"/>
</dbReference>
<dbReference type="InterPro" id="IPR035992">
    <property type="entry name" value="Ricin_B-like_lectins"/>
</dbReference>
<evidence type="ECO:0000256" key="7">
    <source>
        <dbReference type="ARBA" id="ARBA00023180"/>
    </source>
</evidence>
<dbReference type="Gene3D" id="2.10.10.10">
    <property type="entry name" value="Fibronectin, type II, collagen-binding"/>
    <property type="match status" value="1"/>
</dbReference>
<dbReference type="PROSITE" id="PS50231">
    <property type="entry name" value="RICIN_B_LECTIN"/>
    <property type="match status" value="1"/>
</dbReference>
<keyword evidence="2 10" id="KW-0812">Transmembrane</keyword>
<evidence type="ECO:0000256" key="8">
    <source>
        <dbReference type="PROSITE-ProRule" id="PRU00479"/>
    </source>
</evidence>
<dbReference type="InterPro" id="IPR016186">
    <property type="entry name" value="C-type_lectin-like/link_sf"/>
</dbReference>
<dbReference type="Gene3D" id="2.80.10.50">
    <property type="match status" value="1"/>
</dbReference>
<dbReference type="SMART" id="SM00059">
    <property type="entry name" value="FN2"/>
    <property type="match status" value="1"/>
</dbReference>
<feature type="domain" description="C-type lectin" evidence="12">
    <location>
        <begin position="927"/>
        <end position="1053"/>
    </location>
</feature>
<dbReference type="InterPro" id="IPR013806">
    <property type="entry name" value="Kringle-like"/>
</dbReference>
<dbReference type="SUPFAM" id="SSF56436">
    <property type="entry name" value="C-type lectin-like"/>
    <property type="match status" value="8"/>
</dbReference>
<dbReference type="SUPFAM" id="SSF57440">
    <property type="entry name" value="Kringle-like"/>
    <property type="match status" value="1"/>
</dbReference>
<evidence type="ECO:0000313" key="15">
    <source>
        <dbReference type="Proteomes" id="UP001497482"/>
    </source>
</evidence>
<evidence type="ECO:0000256" key="9">
    <source>
        <dbReference type="SAM" id="MobiDB-lite"/>
    </source>
</evidence>
<reference evidence="14 15" key="1">
    <citation type="submission" date="2024-04" db="EMBL/GenBank/DDBJ databases">
        <authorList>
            <person name="Waldvogel A.-M."/>
            <person name="Schoenle A."/>
        </authorList>
    </citation>
    <scope>NUCLEOTIDE SEQUENCE [LARGE SCALE GENOMIC DNA]</scope>
</reference>
<dbReference type="GO" id="GO:0016020">
    <property type="term" value="C:membrane"/>
    <property type="evidence" value="ECO:0007669"/>
    <property type="project" value="UniProtKB-SubCell"/>
</dbReference>
<dbReference type="FunFam" id="3.10.100.10:FF:000014">
    <property type="entry name" value="Macrophage mannose receptor 1"/>
    <property type="match status" value="1"/>
</dbReference>
<dbReference type="PROSITE" id="PS00615">
    <property type="entry name" value="C_TYPE_LECTIN_1"/>
    <property type="match status" value="2"/>
</dbReference>
<feature type="chain" id="PRO_5043864371" description="Macrophage mannose receptor 1-like" evidence="11">
    <location>
        <begin position="27"/>
        <end position="1436"/>
    </location>
</feature>
<comment type="caution">
    <text evidence="8">Lacks conserved residue(s) required for the propagation of feature annotation.</text>
</comment>
<feature type="domain" description="C-type lectin" evidence="12">
    <location>
        <begin position="1220"/>
        <end position="1332"/>
    </location>
</feature>
<evidence type="ECO:0000256" key="5">
    <source>
        <dbReference type="ARBA" id="ARBA00023136"/>
    </source>
</evidence>
<name>A0AAV2JS95_KNICA</name>
<dbReference type="PANTHER" id="PTHR22803">
    <property type="entry name" value="MANNOSE, PHOSPHOLIPASE, LECTIN RECEPTOR RELATED"/>
    <property type="match status" value="1"/>
</dbReference>
<evidence type="ECO:0000256" key="11">
    <source>
        <dbReference type="SAM" id="SignalP"/>
    </source>
</evidence>
<evidence type="ECO:0000259" key="13">
    <source>
        <dbReference type="PROSITE" id="PS51092"/>
    </source>
</evidence>
<evidence type="ECO:0000256" key="2">
    <source>
        <dbReference type="ARBA" id="ARBA00022692"/>
    </source>
</evidence>
<dbReference type="SUPFAM" id="SSF50370">
    <property type="entry name" value="Ricin B-like lectins"/>
    <property type="match status" value="1"/>
</dbReference>
<evidence type="ECO:0000256" key="10">
    <source>
        <dbReference type="SAM" id="Phobius"/>
    </source>
</evidence>
<evidence type="ECO:0000256" key="3">
    <source>
        <dbReference type="ARBA" id="ARBA00022737"/>
    </source>
</evidence>
<dbReference type="PROSITE" id="PS51092">
    <property type="entry name" value="FN2_2"/>
    <property type="match status" value="1"/>
</dbReference>
<feature type="domain" description="C-type lectin" evidence="12">
    <location>
        <begin position="639"/>
        <end position="757"/>
    </location>
</feature>
<keyword evidence="4 10" id="KW-1133">Transmembrane helix</keyword>
<dbReference type="InterPro" id="IPR000562">
    <property type="entry name" value="FN_type2_dom"/>
</dbReference>
<feature type="transmembrane region" description="Helical" evidence="10">
    <location>
        <begin position="1359"/>
        <end position="1381"/>
    </location>
</feature>
<evidence type="ECO:0000256" key="1">
    <source>
        <dbReference type="ARBA" id="ARBA00004167"/>
    </source>
</evidence>
<dbReference type="InterPro" id="IPR016187">
    <property type="entry name" value="CTDL_fold"/>
</dbReference>
<dbReference type="InterPro" id="IPR036943">
    <property type="entry name" value="FN_type2_sf"/>
</dbReference>
<protein>
    <recommendedName>
        <fullName evidence="16">Macrophage mannose receptor 1-like</fullName>
    </recommendedName>
</protein>
<dbReference type="InterPro" id="IPR001304">
    <property type="entry name" value="C-type_lectin-like"/>
</dbReference>
<dbReference type="Proteomes" id="UP001497482">
    <property type="component" value="Chromosome 14"/>
</dbReference>
<accession>A0AAV2JS95</accession>
<feature type="compositionally biased region" description="Low complexity" evidence="9">
    <location>
        <begin position="1423"/>
        <end position="1436"/>
    </location>
</feature>
<dbReference type="CDD" id="cd00037">
    <property type="entry name" value="CLECT"/>
    <property type="match status" value="8"/>
</dbReference>
<feature type="domain" description="C-type lectin" evidence="12">
    <location>
        <begin position="1075"/>
        <end position="1186"/>
    </location>
</feature>
<feature type="disulfide bond" evidence="8">
    <location>
        <begin position="163"/>
        <end position="189"/>
    </location>
</feature>
<evidence type="ECO:0000256" key="6">
    <source>
        <dbReference type="ARBA" id="ARBA00023157"/>
    </source>
</evidence>